<protein>
    <submittedName>
        <fullName evidence="3">Uncharacterized protein</fullName>
    </submittedName>
</protein>
<reference evidence="3 4" key="1">
    <citation type="submission" date="2016-02" db="EMBL/GenBank/DDBJ databases">
        <title>Secondary metabolites in Legionella.</title>
        <authorList>
            <person name="Tobias N.J."/>
            <person name="Bode H.B."/>
        </authorList>
    </citation>
    <scope>NUCLEOTIDE SEQUENCE [LARGE SCALE GENOMIC DNA]</scope>
    <source>
        <strain evidence="3 4">DSM 19216</strain>
    </source>
</reference>
<evidence type="ECO:0000313" key="4">
    <source>
        <dbReference type="Proteomes" id="UP000095229"/>
    </source>
</evidence>
<dbReference type="PATRIC" id="fig|45071.6.peg.2357"/>
<dbReference type="Proteomes" id="UP000095229">
    <property type="component" value="Unassembled WGS sequence"/>
</dbReference>
<accession>A0A1E5JS12</accession>
<dbReference type="RefSeq" id="WP_058517982.1">
    <property type="nucleotide sequence ID" value="NZ_CAAAIE010000008.1"/>
</dbReference>
<gene>
    <name evidence="3" type="ORF">lpari_01627</name>
</gene>
<comment type="caution">
    <text evidence="3">The sequence shown here is derived from an EMBL/GenBank/DDBJ whole genome shotgun (WGS) entry which is preliminary data.</text>
</comment>
<keyword evidence="1" id="KW-0175">Coiled coil</keyword>
<evidence type="ECO:0000313" key="3">
    <source>
        <dbReference type="EMBL" id="OEH47314.1"/>
    </source>
</evidence>
<organism evidence="3 4">
    <name type="scientific">Legionella parisiensis</name>
    <dbReference type="NCBI Taxonomy" id="45071"/>
    <lineage>
        <taxon>Bacteria</taxon>
        <taxon>Pseudomonadati</taxon>
        <taxon>Pseudomonadota</taxon>
        <taxon>Gammaproteobacteria</taxon>
        <taxon>Legionellales</taxon>
        <taxon>Legionellaceae</taxon>
        <taxon>Legionella</taxon>
    </lineage>
</organism>
<keyword evidence="4" id="KW-1185">Reference proteome</keyword>
<dbReference type="AlphaFoldDB" id="A0A1E5JS12"/>
<feature type="signal peptide" evidence="2">
    <location>
        <begin position="1"/>
        <end position="24"/>
    </location>
</feature>
<keyword evidence="2" id="KW-0732">Signal</keyword>
<dbReference type="OrthoDB" id="5653382at2"/>
<evidence type="ECO:0000256" key="1">
    <source>
        <dbReference type="SAM" id="Coils"/>
    </source>
</evidence>
<proteinExistence type="predicted"/>
<name>A0A1E5JS12_9GAMM</name>
<feature type="chain" id="PRO_5009179637" evidence="2">
    <location>
        <begin position="25"/>
        <end position="105"/>
    </location>
</feature>
<feature type="coiled-coil region" evidence="1">
    <location>
        <begin position="65"/>
        <end position="99"/>
    </location>
</feature>
<dbReference type="EMBL" id="LSOG01000050">
    <property type="protein sequence ID" value="OEH47314.1"/>
    <property type="molecule type" value="Genomic_DNA"/>
</dbReference>
<dbReference type="PROSITE" id="PS51257">
    <property type="entry name" value="PROKAR_LIPOPROTEIN"/>
    <property type="match status" value="1"/>
</dbReference>
<sequence length="105" mass="11409">MMKVTCFISLGMILLLTGCGTPSAYVVGTTYEPIHYTYSPGYNPPQVAYPDVPVDADTSIDSEAVVEQENAINAMNDSIAATQQQKEAAQQQIIMQQLNALPNLR</sequence>
<evidence type="ECO:0000256" key="2">
    <source>
        <dbReference type="SAM" id="SignalP"/>
    </source>
</evidence>